<keyword evidence="1" id="KW-0732">Signal</keyword>
<feature type="signal peptide" evidence="1">
    <location>
        <begin position="1"/>
        <end position="16"/>
    </location>
</feature>
<evidence type="ECO:0000313" key="5">
    <source>
        <dbReference type="Proteomes" id="UP000193648"/>
    </source>
</evidence>
<dbReference type="PANTHER" id="PTHR38420">
    <property type="entry name" value="AP-4-A PHOSPHORYLASE II"/>
    <property type="match status" value="1"/>
</dbReference>
<dbReference type="STRING" id="64571.A0A1Y2GCC8"/>
<evidence type="ECO:0000259" key="3">
    <source>
        <dbReference type="Pfam" id="PF19327"/>
    </source>
</evidence>
<dbReference type="Pfam" id="PF19327">
    <property type="entry name" value="Ap4A_phos_N"/>
    <property type="match status" value="1"/>
</dbReference>
<reference evidence="4 5" key="1">
    <citation type="submission" date="2016-07" db="EMBL/GenBank/DDBJ databases">
        <title>Pervasive Adenine N6-methylation of Active Genes in Fungi.</title>
        <authorList>
            <consortium name="DOE Joint Genome Institute"/>
            <person name="Mondo S.J."/>
            <person name="Dannebaum R.O."/>
            <person name="Kuo R.C."/>
            <person name="Labutti K."/>
            <person name="Haridas S."/>
            <person name="Kuo A."/>
            <person name="Salamov A."/>
            <person name="Ahrendt S.R."/>
            <person name="Lipzen A."/>
            <person name="Sullivan W."/>
            <person name="Andreopoulos W.B."/>
            <person name="Clum A."/>
            <person name="Lindquist E."/>
            <person name="Daum C."/>
            <person name="Ramamoorthy G.K."/>
            <person name="Gryganskyi A."/>
            <person name="Culley D."/>
            <person name="Magnuson J.K."/>
            <person name="James T.Y."/>
            <person name="O'Malley M.A."/>
            <person name="Stajich J.E."/>
            <person name="Spatafora J.W."/>
            <person name="Visel A."/>
            <person name="Grigoriev I.V."/>
        </authorList>
    </citation>
    <scope>NUCLEOTIDE SEQUENCE [LARGE SCALE GENOMIC DNA]</scope>
    <source>
        <strain evidence="4 5">NRRL 3116</strain>
    </source>
</reference>
<accession>A0A1Y2GCC8</accession>
<dbReference type="GO" id="GO:0005524">
    <property type="term" value="F:ATP binding"/>
    <property type="evidence" value="ECO:0007669"/>
    <property type="project" value="InterPro"/>
</dbReference>
<dbReference type="Gene3D" id="3.30.428.70">
    <property type="match status" value="1"/>
</dbReference>
<organism evidence="4 5">
    <name type="scientific">Lobosporangium transversale</name>
    <dbReference type="NCBI Taxonomy" id="64571"/>
    <lineage>
        <taxon>Eukaryota</taxon>
        <taxon>Fungi</taxon>
        <taxon>Fungi incertae sedis</taxon>
        <taxon>Mucoromycota</taxon>
        <taxon>Mortierellomycotina</taxon>
        <taxon>Mortierellomycetes</taxon>
        <taxon>Mortierellales</taxon>
        <taxon>Mortierellaceae</taxon>
        <taxon>Lobosporangium</taxon>
    </lineage>
</organism>
<dbReference type="InterPro" id="IPR043171">
    <property type="entry name" value="Ap4A_phos1/2-like"/>
</dbReference>
<dbReference type="GO" id="GO:0003877">
    <property type="term" value="F:ATP:ADP adenylyltransferase activity"/>
    <property type="evidence" value="ECO:0007669"/>
    <property type="project" value="InterPro"/>
</dbReference>
<sequence>MTFIPHFLFLIRTCSLTLFSTLFSPHSPLFISTFLKIMLFPEDFDSRLTSVYNSAKESGSLIFTTTDTHMSQETEYDILCEIAYAPALALKPQGVVPEAESRPATPKVEKKSNPFLPHDPTLFVMDIGEEHMALLNKFCVVPRHFLVVTKDFQKQTDPLSPNDLLAVWGALNAVKCPGDAVAFYNCGARSGASQPHKHMQVIPLDRPAPIAALVRNLAKAQPGRKEKRPGDMFSAPFNCINHITLLQDPAATNKSQEDVLLDAYISLMDAMHTSLREYAEQEGLSEDEQRQVTSKVSYNWLLTSKFMMIVPRRQEATNPYPDAISGISININSLGFAGLVLTKRDEEMKMVKEKGGVFALVSETGFSFKQNTKKTPEEEELMNQKKKEQEQLLEKQIGGALLNLDQ</sequence>
<feature type="domain" description="Ap4A phosphorylase 1/2 N-terminal" evidence="3">
    <location>
        <begin position="38"/>
        <end position="205"/>
    </location>
</feature>
<proteinExistence type="predicted"/>
<dbReference type="AlphaFoldDB" id="A0A1Y2GCC8"/>
<gene>
    <name evidence="4" type="ORF">BCR41DRAFT_389018</name>
</gene>
<keyword evidence="5" id="KW-1185">Reference proteome</keyword>
<dbReference type="Pfam" id="PF09830">
    <property type="entry name" value="ATP_transf"/>
    <property type="match status" value="1"/>
</dbReference>
<dbReference type="GeneID" id="33569919"/>
<dbReference type="OrthoDB" id="10267950at2759"/>
<dbReference type="InterPro" id="IPR036265">
    <property type="entry name" value="HIT-like_sf"/>
</dbReference>
<protein>
    <submittedName>
        <fullName evidence="4">HIT-like domain-containing protein</fullName>
    </submittedName>
</protein>
<dbReference type="PANTHER" id="PTHR38420:SF1">
    <property type="entry name" value="PUTATIVE (AFU_ORTHOLOGUE AFUA_5G14690)-RELATED"/>
    <property type="match status" value="1"/>
</dbReference>
<dbReference type="Proteomes" id="UP000193648">
    <property type="component" value="Unassembled WGS sequence"/>
</dbReference>
<dbReference type="InterPro" id="IPR045759">
    <property type="entry name" value="Ap4A_phos1/2_N"/>
</dbReference>
<dbReference type="InterPro" id="IPR009163">
    <property type="entry name" value="Ap4A_phos1/2"/>
</dbReference>
<dbReference type="GO" id="GO:0009117">
    <property type="term" value="P:nucleotide metabolic process"/>
    <property type="evidence" value="ECO:0007669"/>
    <property type="project" value="InterPro"/>
</dbReference>
<dbReference type="InParanoid" id="A0A1Y2GCC8"/>
<feature type="domain" description="ATP adenylyltransferase C-terminal" evidence="2">
    <location>
        <begin position="244"/>
        <end position="366"/>
    </location>
</feature>
<dbReference type="SUPFAM" id="SSF54197">
    <property type="entry name" value="HIT-like"/>
    <property type="match status" value="1"/>
</dbReference>
<evidence type="ECO:0000259" key="2">
    <source>
        <dbReference type="Pfam" id="PF09830"/>
    </source>
</evidence>
<name>A0A1Y2GCC8_9FUNG</name>
<feature type="chain" id="PRO_5012260135" evidence="1">
    <location>
        <begin position="17"/>
        <end position="406"/>
    </location>
</feature>
<dbReference type="RefSeq" id="XP_021877778.1">
    <property type="nucleotide sequence ID" value="XM_022028076.1"/>
</dbReference>
<evidence type="ECO:0000313" key="4">
    <source>
        <dbReference type="EMBL" id="ORZ06982.1"/>
    </source>
</evidence>
<evidence type="ECO:0000256" key="1">
    <source>
        <dbReference type="SAM" id="SignalP"/>
    </source>
</evidence>
<dbReference type="EMBL" id="MCFF01000043">
    <property type="protein sequence ID" value="ORZ06982.1"/>
    <property type="molecule type" value="Genomic_DNA"/>
</dbReference>
<dbReference type="InterPro" id="IPR019200">
    <property type="entry name" value="ATP_adenylylTrfase_C"/>
</dbReference>
<comment type="caution">
    <text evidence="4">The sequence shown here is derived from an EMBL/GenBank/DDBJ whole genome shotgun (WGS) entry which is preliminary data.</text>
</comment>